<dbReference type="EMBL" id="JAWDIE010000030">
    <property type="protein sequence ID" value="MEJ7139498.1"/>
    <property type="molecule type" value="Genomic_DNA"/>
</dbReference>
<comment type="caution">
    <text evidence="1">The sequence shown here is derived from an EMBL/GenBank/DDBJ whole genome shotgun (WGS) entry which is preliminary data.</text>
</comment>
<evidence type="ECO:0000313" key="1">
    <source>
        <dbReference type="EMBL" id="MEJ7139498.1"/>
    </source>
</evidence>
<sequence length="222" mass="24333">MSLHLYYGPGACSFIPHVALRLIEQRTGQPFEATMVRMHKGEHRQEAFLRINPNGQVPALVDDGQTVTQIVAIISHLARRFPQAGLLPQEVWARTRALETLAWFNNTVHPTFTRIFMPSRIVADEAAQAVVRTEAVGAYRALMAQVQERVQALGDAFLDGAEAGPCDAYALTTTRWATMGGIDVATEMPALWTYVERVAAQPAVAATIAAEGLTLNMFKKSS</sequence>
<accession>A0ACC6P5I3</accession>
<proteinExistence type="predicted"/>
<keyword evidence="2" id="KW-1185">Reference proteome</keyword>
<dbReference type="Proteomes" id="UP001364695">
    <property type="component" value="Unassembled WGS sequence"/>
</dbReference>
<evidence type="ECO:0000313" key="2">
    <source>
        <dbReference type="Proteomes" id="UP001364695"/>
    </source>
</evidence>
<gene>
    <name evidence="1" type="ORF">RV045_13815</name>
</gene>
<name>A0ACC6P5I3_9BURK</name>
<organism evidence="1 2">
    <name type="scientific">Amphibiibacter pelophylacis</name>
    <dbReference type="NCBI Taxonomy" id="1799477"/>
    <lineage>
        <taxon>Bacteria</taxon>
        <taxon>Pseudomonadati</taxon>
        <taxon>Pseudomonadota</taxon>
        <taxon>Betaproteobacteria</taxon>
        <taxon>Burkholderiales</taxon>
        <taxon>Sphaerotilaceae</taxon>
        <taxon>Amphibiibacter</taxon>
    </lineage>
</organism>
<reference evidence="1" key="1">
    <citation type="submission" date="2023-10" db="EMBL/GenBank/DDBJ databases">
        <title>Amphibacter perezi, gen. nov., sp. nov. a novel taxa of the family Comamonadaceae, class Betaproteobacteria isolated from the skin microbiota of Pelophylax perezi from different populations.</title>
        <authorList>
            <person name="Costa S."/>
            <person name="Proenca D.N."/>
            <person name="Lopes I."/>
            <person name="Morais P.V."/>
        </authorList>
    </citation>
    <scope>NUCLEOTIDE SEQUENCE</scope>
    <source>
        <strain evidence="1">SL12-8</strain>
    </source>
</reference>
<protein>
    <submittedName>
        <fullName evidence="1">Glutathione S-transferase N-terminal domain-containing protein</fullName>
    </submittedName>
</protein>